<comment type="caution">
    <text evidence="1">The sequence shown here is derived from an EMBL/GenBank/DDBJ whole genome shotgun (WGS) entry which is preliminary data.</text>
</comment>
<dbReference type="EMBL" id="LJOD01000003">
    <property type="protein sequence ID" value="KPE51875.1"/>
    <property type="molecule type" value="Genomic_DNA"/>
</dbReference>
<name>A0A0N0ZWN3_CHRID</name>
<reference evidence="1 2" key="1">
    <citation type="journal article" date="2015" name="Genom Data">
        <title>Draft genome sequence of a multidrug-resistant Chryseobacterium indologenes isolate from Malaysia.</title>
        <authorList>
            <person name="Yu C.Y."/>
            <person name="Ang G.Y."/>
            <person name="Cheng H.J."/>
            <person name="Cheong Y.M."/>
            <person name="Yin W.F."/>
            <person name="Chan K.G."/>
        </authorList>
    </citation>
    <scope>NUCLEOTIDE SEQUENCE [LARGE SCALE GENOMIC DNA]</scope>
    <source>
        <strain evidence="1 2">CI_885</strain>
    </source>
</reference>
<dbReference type="AlphaFoldDB" id="A0A0N0ZWN3"/>
<evidence type="ECO:0000313" key="2">
    <source>
        <dbReference type="Proteomes" id="UP000037953"/>
    </source>
</evidence>
<organism evidence="1 2">
    <name type="scientific">Chryseobacterium indologenes</name>
    <name type="common">Flavobacterium indologenes</name>
    <dbReference type="NCBI Taxonomy" id="253"/>
    <lineage>
        <taxon>Bacteria</taxon>
        <taxon>Pseudomonadati</taxon>
        <taxon>Bacteroidota</taxon>
        <taxon>Flavobacteriia</taxon>
        <taxon>Flavobacteriales</taxon>
        <taxon>Weeksellaceae</taxon>
        <taxon>Chryseobacterium group</taxon>
        <taxon>Chryseobacterium</taxon>
    </lineage>
</organism>
<reference evidence="2" key="2">
    <citation type="submission" date="2015-09" db="EMBL/GenBank/DDBJ databases">
        <title>Draft genome sequence of a multidrug-resistant Chryseobacterium indologenes isolate from Malaysia.</title>
        <authorList>
            <person name="Yu C.Y."/>
            <person name="Ang G.Y."/>
            <person name="Chan K.-G."/>
        </authorList>
    </citation>
    <scope>NUCLEOTIDE SEQUENCE [LARGE SCALE GENOMIC DNA]</scope>
    <source>
        <strain evidence="2">CI_885</strain>
    </source>
</reference>
<accession>A0A0N0ZWN3</accession>
<dbReference type="Proteomes" id="UP000037953">
    <property type="component" value="Unassembled WGS sequence"/>
</dbReference>
<evidence type="ECO:0000313" key="1">
    <source>
        <dbReference type="EMBL" id="KPE51875.1"/>
    </source>
</evidence>
<dbReference type="PATRIC" id="fig|253.9.peg.2976"/>
<dbReference type="OrthoDB" id="1242456at2"/>
<protein>
    <recommendedName>
        <fullName evidence="3">DUF4303 domain-containing protein</fullName>
    </recommendedName>
</protein>
<sequence length="195" mass="22892">MTIEAKIDEAFRNTFLLPREKAVTDFFTDVLHSKYKFREDDTKIEVVGLYYYAASPLSFLFAMPHYEYYSQDKTIHIAELHLGEHSFEDYTYTDVEELGRKILDENRINYSAYLDEDDKLELANYWENQTDLEKNFIMHCWKSAKEKTGAKTLGFLESSDGSGGTYDADNHYELPFEIGIDEYLQSHGFHLKKEI</sequence>
<gene>
    <name evidence="1" type="ORF">AOB46_06515</name>
</gene>
<evidence type="ECO:0008006" key="3">
    <source>
        <dbReference type="Google" id="ProtNLM"/>
    </source>
</evidence>
<proteinExistence type="predicted"/>
<dbReference type="RefSeq" id="WP_062697503.1">
    <property type="nucleotide sequence ID" value="NZ_LJOD01000003.1"/>
</dbReference>